<protein>
    <submittedName>
        <fullName evidence="8">RC166</fullName>
    </submittedName>
</protein>
<evidence type="ECO:0000256" key="6">
    <source>
        <dbReference type="SAM" id="Coils"/>
    </source>
</evidence>
<comment type="similarity">
    <text evidence="2">Belongs to the TrbI/VirB10 family.</text>
</comment>
<reference evidence="8" key="1">
    <citation type="journal article" date="2003" name="Plasmid">
        <title>Nucleotide sequence based characterizations of two cryptic plasmids from the marine bacterium Ruegeria isolate PR1b.</title>
        <authorList>
            <person name="Zhong Z."/>
            <person name="Caspi R."/>
            <person name="Helinski D."/>
            <person name="Knauf V."/>
            <person name="Sykes S."/>
            <person name="O'Byrne C."/>
            <person name="Shea T.P."/>
            <person name="Wilkinson J.E."/>
            <person name="DeLoughery C."/>
            <person name="Toukdarian A."/>
        </authorList>
    </citation>
    <scope>NUCLEOTIDE SEQUENCE</scope>
    <source>
        <strain evidence="8">PR1b</strain>
        <plasmid evidence="8">pSD25</plasmid>
    </source>
</reference>
<evidence type="ECO:0000256" key="7">
    <source>
        <dbReference type="SAM" id="Phobius"/>
    </source>
</evidence>
<comment type="subcellular location">
    <subcellularLocation>
        <location evidence="1">Membrane</location>
        <topology evidence="1">Single-pass membrane protein</topology>
    </subcellularLocation>
</comment>
<evidence type="ECO:0000313" key="8">
    <source>
        <dbReference type="EMBL" id="AAN05239.1"/>
    </source>
</evidence>
<keyword evidence="8" id="KW-0614">Plasmid</keyword>
<name>Q8KW24_9RHOB</name>
<feature type="coiled-coil region" evidence="6">
    <location>
        <begin position="219"/>
        <end position="248"/>
    </location>
</feature>
<dbReference type="GO" id="GO:0016020">
    <property type="term" value="C:membrane"/>
    <property type="evidence" value="ECO:0007669"/>
    <property type="project" value="UniProtKB-SubCell"/>
</dbReference>
<dbReference type="Pfam" id="PF03743">
    <property type="entry name" value="TrbI"/>
    <property type="match status" value="1"/>
</dbReference>
<evidence type="ECO:0000256" key="5">
    <source>
        <dbReference type="ARBA" id="ARBA00023136"/>
    </source>
</evidence>
<keyword evidence="6" id="KW-0175">Coiled coil</keyword>
<dbReference type="InterPro" id="IPR042217">
    <property type="entry name" value="T4SS_VirB10/TrbI"/>
</dbReference>
<dbReference type="Gene3D" id="2.40.128.260">
    <property type="entry name" value="Type IV secretion system, VirB10/TraB/TrbI"/>
    <property type="match status" value="1"/>
</dbReference>
<proteinExistence type="inferred from homology"/>
<dbReference type="InterPro" id="IPR005498">
    <property type="entry name" value="T4SS_VirB10/TraB/TrbI"/>
</dbReference>
<evidence type="ECO:0000256" key="3">
    <source>
        <dbReference type="ARBA" id="ARBA00022692"/>
    </source>
</evidence>
<organism evidence="8">
    <name type="scientific">Ruegeria sp. PR1b</name>
    <dbReference type="NCBI Taxonomy" id="185588"/>
    <lineage>
        <taxon>Bacteria</taxon>
        <taxon>Pseudomonadati</taxon>
        <taxon>Pseudomonadota</taxon>
        <taxon>Alphaproteobacteria</taxon>
        <taxon>Rhodobacterales</taxon>
        <taxon>Roseobacteraceae</taxon>
        <taxon>Ruegeria</taxon>
    </lineage>
</organism>
<sequence length="481" mass="51550">MGAADRRVCGLHRGHTTCGGRLMSDTGNADLEKRLAALEQGKGAGSTPAPRRSPLLALVVVLVIGAGGALLYLMSQPEEEEALPTATPDVFQNEGDGFGAIETLPPPEPEVVFVAPDPVEPNAELLAQIIALQAQIEELRNAPEPVVEEDTAAAEAIDALTAQIAALQAASEAAQQRFQDELTARDRSLEQLRMDMELAQLEANRPLPAPIGPTEDELRAREEERLRREEEARRLAELERRAAEERAFQERRITSPTIAFGGTSGANETALTERTFGEVTDFVLNGALPTSVTQAEVIANPSNTIIQGTMIQAVMETALDSSLPGQTRAVVSEDVFSFDGSRLLIPRGSRLIGRYRSGVDIAQRRVTIAWDRIILPDNQTVQISSFGGDELGRSGVTGFVDTRFDERFGSAALISLISAAPSAAAANVQDETAADVLEDVGDDLADATDSVIGDYLSIGPVIYVDQGARVTVMVDRDLEIF</sequence>
<accession>Q8KW24</accession>
<dbReference type="EMBL" id="AF416331">
    <property type="protein sequence ID" value="AAN05239.1"/>
    <property type="molecule type" value="Genomic_DNA"/>
</dbReference>
<feature type="transmembrane region" description="Helical" evidence="7">
    <location>
        <begin position="55"/>
        <end position="74"/>
    </location>
</feature>
<dbReference type="CDD" id="cd16429">
    <property type="entry name" value="VirB10"/>
    <property type="match status" value="1"/>
</dbReference>
<evidence type="ECO:0000256" key="4">
    <source>
        <dbReference type="ARBA" id="ARBA00022989"/>
    </source>
</evidence>
<evidence type="ECO:0000256" key="1">
    <source>
        <dbReference type="ARBA" id="ARBA00004167"/>
    </source>
</evidence>
<keyword evidence="4 7" id="KW-1133">Transmembrane helix</keyword>
<geneLocation type="plasmid" evidence="8">
    <name>pSD25</name>
</geneLocation>
<keyword evidence="5 7" id="KW-0472">Membrane</keyword>
<evidence type="ECO:0000256" key="2">
    <source>
        <dbReference type="ARBA" id="ARBA00010265"/>
    </source>
</evidence>
<feature type="coiled-coil region" evidence="6">
    <location>
        <begin position="122"/>
        <end position="177"/>
    </location>
</feature>
<dbReference type="AlphaFoldDB" id="Q8KW24"/>
<keyword evidence="3 7" id="KW-0812">Transmembrane</keyword>